<keyword evidence="2" id="KW-1185">Reference proteome</keyword>
<evidence type="ECO:0000313" key="2">
    <source>
        <dbReference type="Proteomes" id="UP000317178"/>
    </source>
</evidence>
<dbReference type="KEGG" id="plon:Pla110_18910"/>
<gene>
    <name evidence="1" type="ORF">Pla110_18910</name>
</gene>
<sequence>MKIAHTFFTLSVGFSILFLSFLTVLIAAERSTIVMDGRFDDWKNIKGYTDPANDPIDTDGDKRNYKGTRLKHVDVDVLEYKVAHDADNLYIYVKSQGVIGRTKKGPEKGDKKERAGRYYITVAIDVDQNNRTGYWLHEGGTYPTSGGYDMNVEIEWYNGEFNTGMYMNKCCEDKEELKQNFLSLSRGKYEEGNDGPYPAGYHTIKKGKYEFYPEWVYHEDGTLTFVVDRGPIVHGILTGNLSDDGHELEMKVPYIGFLKNQHGEPIAAPGKIFDIGISLQASGELAGDGEWAGDGTLPIEGYKLD</sequence>
<evidence type="ECO:0008006" key="3">
    <source>
        <dbReference type="Google" id="ProtNLM"/>
    </source>
</evidence>
<accession>A0A518CLS9</accession>
<dbReference type="OrthoDB" id="266780at2"/>
<protein>
    <recommendedName>
        <fullName evidence="3">Carbohydrate-binding domain-containing protein</fullName>
    </recommendedName>
</protein>
<evidence type="ECO:0000313" key="1">
    <source>
        <dbReference type="EMBL" id="QDU80167.1"/>
    </source>
</evidence>
<dbReference type="AlphaFoldDB" id="A0A518CLS9"/>
<proteinExistence type="predicted"/>
<organism evidence="1 2">
    <name type="scientific">Polystyrenella longa</name>
    <dbReference type="NCBI Taxonomy" id="2528007"/>
    <lineage>
        <taxon>Bacteria</taxon>
        <taxon>Pseudomonadati</taxon>
        <taxon>Planctomycetota</taxon>
        <taxon>Planctomycetia</taxon>
        <taxon>Planctomycetales</taxon>
        <taxon>Planctomycetaceae</taxon>
        <taxon>Polystyrenella</taxon>
    </lineage>
</organism>
<dbReference type="RefSeq" id="WP_144995340.1">
    <property type="nucleotide sequence ID" value="NZ_CP036281.1"/>
</dbReference>
<dbReference type="EMBL" id="CP036281">
    <property type="protein sequence ID" value="QDU80167.1"/>
    <property type="molecule type" value="Genomic_DNA"/>
</dbReference>
<reference evidence="1 2" key="1">
    <citation type="submission" date="2019-02" db="EMBL/GenBank/DDBJ databases">
        <title>Deep-cultivation of Planctomycetes and their phenomic and genomic characterization uncovers novel biology.</title>
        <authorList>
            <person name="Wiegand S."/>
            <person name="Jogler M."/>
            <person name="Boedeker C."/>
            <person name="Pinto D."/>
            <person name="Vollmers J."/>
            <person name="Rivas-Marin E."/>
            <person name="Kohn T."/>
            <person name="Peeters S.H."/>
            <person name="Heuer A."/>
            <person name="Rast P."/>
            <person name="Oberbeckmann S."/>
            <person name="Bunk B."/>
            <person name="Jeske O."/>
            <person name="Meyerdierks A."/>
            <person name="Storesund J.E."/>
            <person name="Kallscheuer N."/>
            <person name="Luecker S."/>
            <person name="Lage O.M."/>
            <person name="Pohl T."/>
            <person name="Merkel B.J."/>
            <person name="Hornburger P."/>
            <person name="Mueller R.-W."/>
            <person name="Bruemmer F."/>
            <person name="Labrenz M."/>
            <person name="Spormann A.M."/>
            <person name="Op den Camp H."/>
            <person name="Overmann J."/>
            <person name="Amann R."/>
            <person name="Jetten M.S.M."/>
            <person name="Mascher T."/>
            <person name="Medema M.H."/>
            <person name="Devos D.P."/>
            <person name="Kaster A.-K."/>
            <person name="Ovreas L."/>
            <person name="Rohde M."/>
            <person name="Galperin M.Y."/>
            <person name="Jogler C."/>
        </authorList>
    </citation>
    <scope>NUCLEOTIDE SEQUENCE [LARGE SCALE GENOMIC DNA]</scope>
    <source>
        <strain evidence="1 2">Pla110</strain>
    </source>
</reference>
<name>A0A518CLS9_9PLAN</name>
<dbReference type="Proteomes" id="UP000317178">
    <property type="component" value="Chromosome"/>
</dbReference>